<gene>
    <name evidence="2" type="ordered locus">PCC7424_4922</name>
</gene>
<dbReference type="EMBL" id="CP001291">
    <property type="protein sequence ID" value="ACK73277.1"/>
    <property type="molecule type" value="Genomic_DNA"/>
</dbReference>
<keyword evidence="1" id="KW-0732">Signal</keyword>
<dbReference type="NCBIfam" id="TIGR04155">
    <property type="entry name" value="cyano_PEP"/>
    <property type="match status" value="1"/>
</dbReference>
<evidence type="ECO:0008006" key="4">
    <source>
        <dbReference type="Google" id="ProtNLM"/>
    </source>
</evidence>
<dbReference type="InterPro" id="IPR013424">
    <property type="entry name" value="Ice-binding_C"/>
</dbReference>
<dbReference type="HOGENOM" id="CLU_121348_0_0_3"/>
<evidence type="ECO:0000313" key="2">
    <source>
        <dbReference type="EMBL" id="ACK73277.1"/>
    </source>
</evidence>
<keyword evidence="3" id="KW-1185">Reference proteome</keyword>
<reference evidence="3" key="1">
    <citation type="journal article" date="2011" name="MBio">
        <title>Novel metabolic attributes of the genus Cyanothece, comprising a group of unicellular nitrogen-fixing Cyanobacteria.</title>
        <authorList>
            <person name="Bandyopadhyay A."/>
            <person name="Elvitigala T."/>
            <person name="Welsh E."/>
            <person name="Stockel J."/>
            <person name="Liberton M."/>
            <person name="Min H."/>
            <person name="Sherman L.A."/>
            <person name="Pakrasi H.B."/>
        </authorList>
    </citation>
    <scope>NUCLEOTIDE SEQUENCE [LARGE SCALE GENOMIC DNA]</scope>
    <source>
        <strain evidence="3">PCC 7424</strain>
    </source>
</reference>
<dbReference type="InterPro" id="IPR026374">
    <property type="entry name" value="Cyano_PEP"/>
</dbReference>
<name>B7KEF9_GLOC7</name>
<dbReference type="Proteomes" id="UP000002384">
    <property type="component" value="Chromosome"/>
</dbReference>
<organism evidence="2 3">
    <name type="scientific">Gloeothece citriformis (strain PCC 7424)</name>
    <name type="common">Cyanothece sp. (strain PCC 7424)</name>
    <dbReference type="NCBI Taxonomy" id="65393"/>
    <lineage>
        <taxon>Bacteria</taxon>
        <taxon>Bacillati</taxon>
        <taxon>Cyanobacteriota</taxon>
        <taxon>Cyanophyceae</taxon>
        <taxon>Oscillatoriophycideae</taxon>
        <taxon>Chroococcales</taxon>
        <taxon>Aphanothecaceae</taxon>
        <taxon>Gloeothece</taxon>
        <taxon>Gloeothece citriformis</taxon>
    </lineage>
</organism>
<dbReference type="eggNOG" id="ENOG50336QS">
    <property type="taxonomic scope" value="Bacteria"/>
</dbReference>
<evidence type="ECO:0000256" key="1">
    <source>
        <dbReference type="SAM" id="SignalP"/>
    </source>
</evidence>
<protein>
    <recommendedName>
        <fullName evidence="4">PEP-CTERM protein-sorting domain-containing protein</fullName>
    </recommendedName>
</protein>
<dbReference type="NCBIfam" id="TIGR02595">
    <property type="entry name" value="PEP_CTERM"/>
    <property type="match status" value="1"/>
</dbReference>
<proteinExistence type="predicted"/>
<feature type="signal peptide" evidence="1">
    <location>
        <begin position="1"/>
        <end position="29"/>
    </location>
</feature>
<sequence length="173" mass="18490">MMTGWQKISMITSGLALSLTVSPINSVQAAIIPYTFSGTIEFGDLTGESFSGSFNYDDSLLTGSGYEVVDVSDLELTFLGNTFTAVNGDSTPRVEFSEGNFLGLYYSVSSFNPEFSLLPGFSDVSDAKFAYIGSNDAGFGTVQYTVVPEPFTLLGTGTALGLGLLFKRKLKQK</sequence>
<accession>B7KEF9</accession>
<dbReference type="AlphaFoldDB" id="B7KEF9"/>
<feature type="chain" id="PRO_5002856452" description="PEP-CTERM protein-sorting domain-containing protein" evidence="1">
    <location>
        <begin position="30"/>
        <end position="173"/>
    </location>
</feature>
<evidence type="ECO:0000313" key="3">
    <source>
        <dbReference type="Proteomes" id="UP000002384"/>
    </source>
</evidence>
<dbReference type="KEGG" id="cyc:PCC7424_4922"/>
<dbReference type="STRING" id="65393.PCC7424_4922"/>